<comment type="similarity">
    <text evidence="2">Belongs to the ectoine synthase family.</text>
</comment>
<protein>
    <recommendedName>
        <fullName evidence="4">L-ectoine synthase</fullName>
        <ecNumber evidence="3">4.2.1.108</ecNumber>
    </recommendedName>
    <alternativeName>
        <fullName evidence="6">N-acetyldiaminobutyrate dehydratase</fullName>
    </alternativeName>
</protein>
<dbReference type="InterPro" id="IPR014710">
    <property type="entry name" value="RmlC-like_jellyroll"/>
</dbReference>
<comment type="caution">
    <text evidence="8">The sequence shown here is derived from an EMBL/GenBank/DDBJ whole genome shotgun (WGS) entry which is preliminary data.</text>
</comment>
<evidence type="ECO:0000256" key="2">
    <source>
        <dbReference type="ARBA" id="ARBA00009637"/>
    </source>
</evidence>
<dbReference type="EC" id="4.2.1.108" evidence="3"/>
<evidence type="ECO:0000256" key="5">
    <source>
        <dbReference type="ARBA" id="ARBA00023239"/>
    </source>
</evidence>
<evidence type="ECO:0000256" key="7">
    <source>
        <dbReference type="ARBA" id="ARBA00048714"/>
    </source>
</evidence>
<dbReference type="RefSeq" id="WP_159980017.1">
    <property type="nucleotide sequence ID" value="NZ_BLIV01000008.1"/>
</dbReference>
<gene>
    <name evidence="8" type="primary">ectC_1</name>
    <name evidence="8" type="ORF">So717_36070</name>
</gene>
<evidence type="ECO:0000313" key="8">
    <source>
        <dbReference type="EMBL" id="GFE51854.1"/>
    </source>
</evidence>
<dbReference type="EMBL" id="BLIV01000008">
    <property type="protein sequence ID" value="GFE51854.1"/>
    <property type="molecule type" value="Genomic_DNA"/>
</dbReference>
<evidence type="ECO:0000256" key="4">
    <source>
        <dbReference type="ARBA" id="ARBA00019707"/>
    </source>
</evidence>
<keyword evidence="5" id="KW-0456">Lyase</keyword>
<sequence>MIIQNLHDLRGSQRYTSRPNWDSTRLIVADDQMGFSLHVTRIFPGETGLTEYPEHVEAAYCLSGRATLIYDDGATRTEIAPGVVYALNQHDPHRMVVHEELNLVCVFNPPLAGSENVSASAAKEAR</sequence>
<dbReference type="AlphaFoldDB" id="A0A640VW71"/>
<dbReference type="PANTHER" id="PTHR39289">
    <property type="match status" value="1"/>
</dbReference>
<comment type="pathway">
    <text evidence="1">Amine and polyamine biosynthesis; ectoine biosynthesis; L-ectoine from L-aspartate 4-semialdehyde: step 3/3.</text>
</comment>
<evidence type="ECO:0000313" key="9">
    <source>
        <dbReference type="Proteomes" id="UP000436522"/>
    </source>
</evidence>
<organism evidence="8 9">
    <name type="scientific">Roseobacter cerasinus</name>
    <dbReference type="NCBI Taxonomy" id="2602289"/>
    <lineage>
        <taxon>Bacteria</taxon>
        <taxon>Pseudomonadati</taxon>
        <taxon>Pseudomonadota</taxon>
        <taxon>Alphaproteobacteria</taxon>
        <taxon>Rhodobacterales</taxon>
        <taxon>Roseobacteraceae</taxon>
        <taxon>Roseobacter</taxon>
    </lineage>
</organism>
<dbReference type="PANTHER" id="PTHR39289:SF1">
    <property type="entry name" value="L-ECTOINE SYNTHASE"/>
    <property type="match status" value="1"/>
</dbReference>
<proteinExistence type="inferred from homology"/>
<dbReference type="InterPro" id="IPR011051">
    <property type="entry name" value="RmlC_Cupin_sf"/>
</dbReference>
<keyword evidence="9" id="KW-1185">Reference proteome</keyword>
<dbReference type="CDD" id="cd06978">
    <property type="entry name" value="cupin_EctC"/>
    <property type="match status" value="1"/>
</dbReference>
<evidence type="ECO:0000256" key="1">
    <source>
        <dbReference type="ARBA" id="ARBA00005181"/>
    </source>
</evidence>
<dbReference type="UniPathway" id="UPA00067">
    <property type="reaction ID" value="UER00123"/>
</dbReference>
<dbReference type="Gene3D" id="2.60.120.10">
    <property type="entry name" value="Jelly Rolls"/>
    <property type="match status" value="1"/>
</dbReference>
<dbReference type="Pfam" id="PF06339">
    <property type="entry name" value="Ectoine_synth"/>
    <property type="match status" value="1"/>
</dbReference>
<evidence type="ECO:0000256" key="6">
    <source>
        <dbReference type="ARBA" id="ARBA00033271"/>
    </source>
</evidence>
<reference evidence="8 9" key="1">
    <citation type="submission" date="2019-12" db="EMBL/GenBank/DDBJ databases">
        <title>Roseobacter cerasinus sp. nov., isolated from seawater around aquaculture.</title>
        <authorList>
            <person name="Muramatsu S."/>
            <person name="Takabe Y."/>
            <person name="Mori K."/>
            <person name="Takaichi S."/>
            <person name="Hanada S."/>
        </authorList>
    </citation>
    <scope>NUCLEOTIDE SEQUENCE [LARGE SCALE GENOMIC DNA]</scope>
    <source>
        <strain evidence="8 9">AI77</strain>
    </source>
</reference>
<dbReference type="OrthoDB" id="9801830at2"/>
<name>A0A640VW71_9RHOB</name>
<dbReference type="GO" id="GO:0033990">
    <property type="term" value="F:ectoine synthase activity"/>
    <property type="evidence" value="ECO:0007669"/>
    <property type="project" value="UniProtKB-EC"/>
</dbReference>
<dbReference type="Proteomes" id="UP000436522">
    <property type="component" value="Unassembled WGS sequence"/>
</dbReference>
<dbReference type="GO" id="GO:0019491">
    <property type="term" value="P:ectoine biosynthetic process"/>
    <property type="evidence" value="ECO:0007669"/>
    <property type="project" value="UniProtKB-UniPathway"/>
</dbReference>
<dbReference type="NCBIfam" id="NF009806">
    <property type="entry name" value="PRK13290.1"/>
    <property type="match status" value="1"/>
</dbReference>
<evidence type="ECO:0000256" key="3">
    <source>
        <dbReference type="ARBA" id="ARBA00013192"/>
    </source>
</evidence>
<dbReference type="SUPFAM" id="SSF51182">
    <property type="entry name" value="RmlC-like cupins"/>
    <property type="match status" value="1"/>
</dbReference>
<comment type="catalytic activity">
    <reaction evidence="7">
        <text>(2S)-4-acetamido-2-aminobutanoate = L-ectoine + H2O</text>
        <dbReference type="Rhea" id="RHEA:17281"/>
        <dbReference type="ChEBI" id="CHEBI:15377"/>
        <dbReference type="ChEBI" id="CHEBI:58515"/>
        <dbReference type="ChEBI" id="CHEBI:58929"/>
        <dbReference type="EC" id="4.2.1.108"/>
    </reaction>
</comment>
<dbReference type="InterPro" id="IPR010462">
    <property type="entry name" value="Ectoine_synth"/>
</dbReference>
<accession>A0A640VW71</accession>